<keyword evidence="4" id="KW-1185">Reference proteome</keyword>
<dbReference type="Gene3D" id="2.60.40.10">
    <property type="entry name" value="Immunoglobulins"/>
    <property type="match status" value="1"/>
</dbReference>
<evidence type="ECO:0008006" key="5">
    <source>
        <dbReference type="Google" id="ProtNLM"/>
    </source>
</evidence>
<dbReference type="InterPro" id="IPR026444">
    <property type="entry name" value="Secre_tail"/>
</dbReference>
<reference evidence="3" key="1">
    <citation type="journal article" date="2014" name="Int. J. Syst. Evol. Microbiol.">
        <title>Complete genome sequence of Corynebacterium casei LMG S-19264T (=DSM 44701T), isolated from a smear-ripened cheese.</title>
        <authorList>
            <consortium name="US DOE Joint Genome Institute (JGI-PGF)"/>
            <person name="Walter F."/>
            <person name="Albersmeier A."/>
            <person name="Kalinowski J."/>
            <person name="Ruckert C."/>
        </authorList>
    </citation>
    <scope>NUCLEOTIDE SEQUENCE</scope>
    <source>
        <strain evidence="3">CGMCC 1.15448</strain>
    </source>
</reference>
<dbReference type="Proteomes" id="UP000607559">
    <property type="component" value="Unassembled WGS sequence"/>
</dbReference>
<gene>
    <name evidence="3" type="ORF">GCM10011511_04670</name>
</gene>
<dbReference type="InterPro" id="IPR015289">
    <property type="entry name" value="A-L-arabinofuranosidase_B_cat"/>
</dbReference>
<dbReference type="AlphaFoldDB" id="A0A8J2XNP9"/>
<organism evidence="3 4">
    <name type="scientific">Puia dinghuensis</name>
    <dbReference type="NCBI Taxonomy" id="1792502"/>
    <lineage>
        <taxon>Bacteria</taxon>
        <taxon>Pseudomonadati</taxon>
        <taxon>Bacteroidota</taxon>
        <taxon>Chitinophagia</taxon>
        <taxon>Chitinophagales</taxon>
        <taxon>Chitinophagaceae</taxon>
        <taxon>Puia</taxon>
    </lineage>
</organism>
<dbReference type="InterPro" id="IPR013320">
    <property type="entry name" value="ConA-like_dom_sf"/>
</dbReference>
<dbReference type="RefSeq" id="WP_188928136.1">
    <property type="nucleotide sequence ID" value="NZ_BMJC01000001.1"/>
</dbReference>
<comment type="caution">
    <text evidence="3">The sequence shown here is derived from an EMBL/GenBank/DDBJ whole genome shotgun (WGS) entry which is preliminary data.</text>
</comment>
<dbReference type="GO" id="GO:0031221">
    <property type="term" value="P:arabinan metabolic process"/>
    <property type="evidence" value="ECO:0007669"/>
    <property type="project" value="InterPro"/>
</dbReference>
<feature type="domain" description="Alpha-L-arabinofuranosidase B catalytic" evidence="1">
    <location>
        <begin position="53"/>
        <end position="125"/>
    </location>
</feature>
<name>A0A8J2XNP9_9BACT</name>
<reference evidence="3" key="2">
    <citation type="submission" date="2020-09" db="EMBL/GenBank/DDBJ databases">
        <authorList>
            <person name="Sun Q."/>
            <person name="Zhou Y."/>
        </authorList>
    </citation>
    <scope>NUCLEOTIDE SEQUENCE</scope>
    <source>
        <strain evidence="3">CGMCC 1.15448</strain>
    </source>
</reference>
<evidence type="ECO:0000313" key="4">
    <source>
        <dbReference type="Proteomes" id="UP000607559"/>
    </source>
</evidence>
<protein>
    <recommendedName>
        <fullName evidence="5">T9SS C-terminal target domain-containing protein</fullName>
    </recommendedName>
</protein>
<feature type="domain" description="Secretion system C-terminal sorting" evidence="2">
    <location>
        <begin position="627"/>
        <end position="703"/>
    </location>
</feature>
<dbReference type="GO" id="GO:0046556">
    <property type="term" value="F:alpha-L-arabinofuranosidase activity"/>
    <property type="evidence" value="ECO:0007669"/>
    <property type="project" value="InterPro"/>
</dbReference>
<evidence type="ECO:0000259" key="1">
    <source>
        <dbReference type="Pfam" id="PF09206"/>
    </source>
</evidence>
<evidence type="ECO:0000259" key="2">
    <source>
        <dbReference type="Pfam" id="PF18962"/>
    </source>
</evidence>
<dbReference type="SUPFAM" id="SSF49899">
    <property type="entry name" value="Concanavalin A-like lectins/glucanases"/>
    <property type="match status" value="1"/>
</dbReference>
<dbReference type="Pfam" id="PF18962">
    <property type="entry name" value="Por_Secre_tail"/>
    <property type="match status" value="1"/>
</dbReference>
<accession>A0A8J2XNP9</accession>
<sequence>MKTDQPLRNRAYYRDRIIAIAIIVLCLFLTPDFLLAGNVLDKTGNPTATALVAFSVRQLSSAYAGKCINVRRSSDNTTKDIGFTAAGDLDTATLKTFVGGGTGYVTIWYDQSGNGYNATQTTAANQPAIDSLGVINRDNGQPSIYTSPNGPSSVTFLSYGPLTPLNGTTQVTRIEVARSRTTTSFGITEGLGTYQLDLQLLTSNQVQVQFETTNITAGGAVTNNNSLMSINSVRNNGNCLTYVNTTLVGSTATSIMNFSSSVTGYIGVRFDYALNNAGPGAFSETILFNSVLSDADRQAMNYNENWYYSLGFDACSSTVTSLSTNNTTTKALYACIPGSPWTYYYDPAHPLKLLFGIAQDPGGTGANSTFVADSINLTVTSNPSTVYYSATSGTEGIFALGRYWNVYTHTPLTSPVNVRFFYNPADTVAARNAAQAFKTSSGATKMSNLQWFKTVGSPFSPSNLTATPTANVTGSHLTLTPVYGTTADGINYVEFDGVTSFSGGTGIYMVSSSLVVLPVNLGSFTGRRVNETTVLSWTTETESNLDRFELERSADGSAWMKVGQVAAAGNSSTPLSYQYIDPVSLPAGNTLYYRLRLVDKDGRDTYSGIVVVKSYDNGAITPQLSRIIPNPFGDNLEITCTVPNSGSVEVLLQDVAGATLIRRKYTANKGDNVLRLTNLNGLAQGIYIVRVVQGGTVAIGKVIKK</sequence>
<evidence type="ECO:0000313" key="3">
    <source>
        <dbReference type="EMBL" id="GGA84703.1"/>
    </source>
</evidence>
<proteinExistence type="predicted"/>
<dbReference type="Gene3D" id="2.60.120.200">
    <property type="match status" value="1"/>
</dbReference>
<dbReference type="EMBL" id="BMJC01000001">
    <property type="protein sequence ID" value="GGA84703.1"/>
    <property type="molecule type" value="Genomic_DNA"/>
</dbReference>
<dbReference type="NCBIfam" id="TIGR04183">
    <property type="entry name" value="Por_Secre_tail"/>
    <property type="match status" value="1"/>
</dbReference>
<dbReference type="InterPro" id="IPR013783">
    <property type="entry name" value="Ig-like_fold"/>
</dbReference>
<dbReference type="Pfam" id="PF09206">
    <property type="entry name" value="ArabFuran-catal"/>
    <property type="match status" value="1"/>
</dbReference>